<evidence type="ECO:0000256" key="12">
    <source>
        <dbReference type="ARBA" id="ARBA00042615"/>
    </source>
</evidence>
<comment type="catalytic activity">
    <reaction evidence="1">
        <text>Hydrolyzes the link between N-acetylmuramoyl residues and L-amino acid residues in certain cell-wall glycopeptides.</text>
        <dbReference type="EC" id="3.5.1.28"/>
    </reaction>
</comment>
<gene>
    <name evidence="14" type="primary">ampD</name>
    <name evidence="14" type="ORF">J2R62_07400</name>
</gene>
<dbReference type="SMART" id="SM00644">
    <property type="entry name" value="Ami_2"/>
    <property type="match status" value="1"/>
</dbReference>
<evidence type="ECO:0000259" key="13">
    <source>
        <dbReference type="SMART" id="SM00644"/>
    </source>
</evidence>
<evidence type="ECO:0000313" key="15">
    <source>
        <dbReference type="Proteomes" id="UP000664658"/>
    </source>
</evidence>
<evidence type="ECO:0000256" key="3">
    <source>
        <dbReference type="ARBA" id="ARBA00004496"/>
    </source>
</evidence>
<dbReference type="GO" id="GO:0005737">
    <property type="term" value="C:cytoplasm"/>
    <property type="evidence" value="ECO:0007669"/>
    <property type="project" value="UniProtKB-SubCell"/>
</dbReference>
<comment type="caution">
    <text evidence="14">The sequence shown here is derived from an EMBL/GenBank/DDBJ whole genome shotgun (WGS) entry which is preliminary data.</text>
</comment>
<dbReference type="SUPFAM" id="SSF55846">
    <property type="entry name" value="N-acetylmuramoyl-L-alanine amidase-like"/>
    <property type="match status" value="1"/>
</dbReference>
<dbReference type="PANTHER" id="PTHR30417:SF4">
    <property type="entry name" value="1,6-ANHYDRO-N-ACETYLMURAMYL-L-ALANINE AMIDASE AMPD"/>
    <property type="match status" value="1"/>
</dbReference>
<dbReference type="Gene3D" id="3.40.80.10">
    <property type="entry name" value="Peptidoglycan recognition protein-like"/>
    <property type="match status" value="1"/>
</dbReference>
<name>A0A8I1W6G3_PLESH</name>
<protein>
    <recommendedName>
        <fullName evidence="11">1,6-anhydro-N-acetylmuramyl-L-alanine amidase AmpD</fullName>
        <ecNumber evidence="5">3.5.1.28</ecNumber>
    </recommendedName>
    <alternativeName>
        <fullName evidence="12">N-acetylmuramoyl-L-alanine amidase</fullName>
    </alternativeName>
</protein>
<dbReference type="InterPro" id="IPR036505">
    <property type="entry name" value="Amidase/PGRP_sf"/>
</dbReference>
<dbReference type="GO" id="GO:0046872">
    <property type="term" value="F:metal ion binding"/>
    <property type="evidence" value="ECO:0007669"/>
    <property type="project" value="UniProtKB-KW"/>
</dbReference>
<evidence type="ECO:0000256" key="2">
    <source>
        <dbReference type="ARBA" id="ARBA00001947"/>
    </source>
</evidence>
<sequence length="201" mass="22317">MTATQQPALLLQNNWLSGARVRHCPSPHCDARAVDEPVSLLVVHNISLPPGQFGGPYIDQLFCGTLPPDKHPYFADIYQLRVSAHCLIRRDGEIVQYVPFNQRAWHAGVSEYAGRPRCNDYSVGIELEGTDDTPYSDAQYQRLVTLTALLLDTYPAMATPEGTLRITGHSDIAPGRKTDPGPAFDWDNFYARLAVVRGESH</sequence>
<dbReference type="EC" id="3.5.1.28" evidence="5"/>
<dbReference type="GO" id="GO:0008745">
    <property type="term" value="F:N-acetylmuramoyl-L-alanine amidase activity"/>
    <property type="evidence" value="ECO:0007669"/>
    <property type="project" value="UniProtKB-EC"/>
</dbReference>
<dbReference type="InterPro" id="IPR002502">
    <property type="entry name" value="Amidase_domain"/>
</dbReference>
<evidence type="ECO:0000256" key="11">
    <source>
        <dbReference type="ARBA" id="ARBA00039257"/>
    </source>
</evidence>
<evidence type="ECO:0000256" key="5">
    <source>
        <dbReference type="ARBA" id="ARBA00011901"/>
    </source>
</evidence>
<evidence type="ECO:0000256" key="1">
    <source>
        <dbReference type="ARBA" id="ARBA00001561"/>
    </source>
</evidence>
<dbReference type="EMBL" id="JAFNAA010000006">
    <property type="protein sequence ID" value="MBO1108046.1"/>
    <property type="molecule type" value="Genomic_DNA"/>
</dbReference>
<dbReference type="RefSeq" id="WP_207541931.1">
    <property type="nucleotide sequence ID" value="NZ_JAFNAA010000006.1"/>
</dbReference>
<evidence type="ECO:0000313" key="14">
    <source>
        <dbReference type="EMBL" id="MBO1108046.1"/>
    </source>
</evidence>
<evidence type="ECO:0000256" key="9">
    <source>
        <dbReference type="ARBA" id="ARBA00022833"/>
    </source>
</evidence>
<keyword evidence="8 14" id="KW-0378">Hydrolase</keyword>
<organism evidence="14 15">
    <name type="scientific">Plesiomonas shigelloides</name>
    <name type="common">Aeromonas shigelloides</name>
    <dbReference type="NCBI Taxonomy" id="703"/>
    <lineage>
        <taxon>Bacteria</taxon>
        <taxon>Pseudomonadati</taxon>
        <taxon>Pseudomonadota</taxon>
        <taxon>Gammaproteobacteria</taxon>
        <taxon>Enterobacterales</taxon>
        <taxon>Enterobacteriaceae</taxon>
        <taxon>Plesiomonas</taxon>
    </lineage>
</organism>
<dbReference type="AlphaFoldDB" id="A0A8I1W6G3"/>
<keyword evidence="6" id="KW-0963">Cytoplasm</keyword>
<keyword evidence="10" id="KW-0961">Cell wall biogenesis/degradation</keyword>
<reference evidence="14" key="1">
    <citation type="submission" date="2021-03" db="EMBL/GenBank/DDBJ databases">
        <title>Plesiomonas shigelloides zfcc0051, isolated from zebrafish feces.</title>
        <authorList>
            <person name="Vanderhoek Z."/>
            <person name="Gaulke C."/>
        </authorList>
    </citation>
    <scope>NUCLEOTIDE SEQUENCE</scope>
    <source>
        <strain evidence="14">Zfcc0051</strain>
    </source>
</reference>
<dbReference type="GO" id="GO:0009253">
    <property type="term" value="P:peptidoglycan catabolic process"/>
    <property type="evidence" value="ECO:0007669"/>
    <property type="project" value="InterPro"/>
</dbReference>
<comment type="cofactor">
    <cofactor evidence="2">
        <name>Zn(2+)</name>
        <dbReference type="ChEBI" id="CHEBI:29105"/>
    </cofactor>
</comment>
<dbReference type="FunFam" id="3.40.80.10:FF:000002">
    <property type="entry name" value="1,6-anhydro-N-acetylmuramyl-L-alanine amidase"/>
    <property type="match status" value="1"/>
</dbReference>
<evidence type="ECO:0000256" key="6">
    <source>
        <dbReference type="ARBA" id="ARBA00022490"/>
    </source>
</evidence>
<keyword evidence="7" id="KW-0479">Metal-binding</keyword>
<dbReference type="InterPro" id="IPR051206">
    <property type="entry name" value="NAMLAA_amidase_2"/>
</dbReference>
<comment type="subcellular location">
    <subcellularLocation>
        <location evidence="3">Cytoplasm</location>
    </subcellularLocation>
</comment>
<dbReference type="GO" id="GO:0071555">
    <property type="term" value="P:cell wall organization"/>
    <property type="evidence" value="ECO:0007669"/>
    <property type="project" value="UniProtKB-KW"/>
</dbReference>
<evidence type="ECO:0000256" key="10">
    <source>
        <dbReference type="ARBA" id="ARBA00023316"/>
    </source>
</evidence>
<dbReference type="Pfam" id="PF01510">
    <property type="entry name" value="Amidase_2"/>
    <property type="match status" value="1"/>
</dbReference>
<evidence type="ECO:0000256" key="4">
    <source>
        <dbReference type="ARBA" id="ARBA00007553"/>
    </source>
</evidence>
<dbReference type="PANTHER" id="PTHR30417">
    <property type="entry name" value="N-ACETYLMURAMOYL-L-ALANINE AMIDASE AMID"/>
    <property type="match status" value="1"/>
</dbReference>
<comment type="similarity">
    <text evidence="4">Belongs to the N-acetylmuramoyl-L-alanine amidase 2 family.</text>
</comment>
<accession>A0A8I1W6G3</accession>
<feature type="domain" description="N-acetylmuramoyl-L-alanine amidase" evidence="13">
    <location>
        <begin position="26"/>
        <end position="181"/>
    </location>
</feature>
<evidence type="ECO:0000256" key="7">
    <source>
        <dbReference type="ARBA" id="ARBA00022723"/>
    </source>
</evidence>
<proteinExistence type="inferred from homology"/>
<dbReference type="GO" id="GO:0009254">
    <property type="term" value="P:peptidoglycan turnover"/>
    <property type="evidence" value="ECO:0007669"/>
    <property type="project" value="TreeGrafter"/>
</dbReference>
<dbReference type="NCBIfam" id="NF008758">
    <property type="entry name" value="PRK11789.1"/>
    <property type="match status" value="1"/>
</dbReference>
<keyword evidence="9" id="KW-0862">Zinc</keyword>
<dbReference type="Proteomes" id="UP000664658">
    <property type="component" value="Unassembled WGS sequence"/>
</dbReference>
<evidence type="ECO:0000256" key="8">
    <source>
        <dbReference type="ARBA" id="ARBA00022801"/>
    </source>
</evidence>
<dbReference type="CDD" id="cd06583">
    <property type="entry name" value="PGRP"/>
    <property type="match status" value="1"/>
</dbReference>